<dbReference type="FunFam" id="2.40.50.140:FF:000042">
    <property type="entry name" value="Methionine--tRNA ligase"/>
    <property type="match status" value="1"/>
</dbReference>
<evidence type="ECO:0000256" key="4">
    <source>
        <dbReference type="ARBA" id="ARBA00012838"/>
    </source>
</evidence>
<dbReference type="InterPro" id="IPR023458">
    <property type="entry name" value="Met-tRNA_ligase_1"/>
</dbReference>
<evidence type="ECO:0000256" key="6">
    <source>
        <dbReference type="ARBA" id="ARBA00022490"/>
    </source>
</evidence>
<dbReference type="InterPro" id="IPR029038">
    <property type="entry name" value="MetRS_Zn"/>
</dbReference>
<reference evidence="19" key="1">
    <citation type="submission" date="2019-03" db="EMBL/GenBank/DDBJ databases">
        <title>Single cell metagenomics reveals metabolic interactions within the superorganism composed of flagellate Streblomastix strix and complex community of Bacteroidetes bacteria on its surface.</title>
        <authorList>
            <person name="Treitli S.C."/>
            <person name="Kolisko M."/>
            <person name="Husnik F."/>
            <person name="Keeling P."/>
            <person name="Hampl V."/>
        </authorList>
    </citation>
    <scope>NUCLEOTIDE SEQUENCE</scope>
    <source>
        <strain evidence="19">STM</strain>
    </source>
</reference>
<protein>
    <recommendedName>
        <fullName evidence="5">Methionine--tRNA ligase</fullName>
        <ecNumber evidence="4">6.1.1.10</ecNumber>
    </recommendedName>
    <alternativeName>
        <fullName evidence="16">Methionyl-tRNA synthetase</fullName>
    </alternativeName>
</protein>
<keyword evidence="8 19" id="KW-0436">Ligase</keyword>
<evidence type="ECO:0000256" key="8">
    <source>
        <dbReference type="ARBA" id="ARBA00022598"/>
    </source>
</evidence>
<gene>
    <name evidence="19" type="ORF">EZS27_006384</name>
    <name evidence="20" type="ORF">EZS27_006404</name>
</gene>
<dbReference type="GO" id="GO:0004825">
    <property type="term" value="F:methionine-tRNA ligase activity"/>
    <property type="evidence" value="ECO:0007669"/>
    <property type="project" value="UniProtKB-EC"/>
</dbReference>
<keyword evidence="14" id="KW-0648">Protein biosynthesis</keyword>
<evidence type="ECO:0000256" key="2">
    <source>
        <dbReference type="ARBA" id="ARBA00004496"/>
    </source>
</evidence>
<dbReference type="PANTHER" id="PTHR45765">
    <property type="entry name" value="METHIONINE--TRNA LIGASE"/>
    <property type="match status" value="1"/>
</dbReference>
<feature type="domain" description="TRNA-binding" evidence="18">
    <location>
        <begin position="578"/>
        <end position="679"/>
    </location>
</feature>
<evidence type="ECO:0000256" key="17">
    <source>
        <dbReference type="ARBA" id="ARBA00047364"/>
    </source>
</evidence>
<dbReference type="PANTHER" id="PTHR45765:SF1">
    <property type="entry name" value="METHIONINE--TRNA LIGASE, CYTOPLASMIC"/>
    <property type="match status" value="1"/>
</dbReference>
<organism evidence="19">
    <name type="scientific">termite gut metagenome</name>
    <dbReference type="NCBI Taxonomy" id="433724"/>
    <lineage>
        <taxon>unclassified sequences</taxon>
        <taxon>metagenomes</taxon>
        <taxon>organismal metagenomes</taxon>
    </lineage>
</organism>
<dbReference type="Pfam" id="PF01588">
    <property type="entry name" value="tRNA_bind"/>
    <property type="match status" value="1"/>
</dbReference>
<keyword evidence="13" id="KW-0694">RNA-binding</keyword>
<dbReference type="CDD" id="cd00814">
    <property type="entry name" value="MetRS_core"/>
    <property type="match status" value="1"/>
</dbReference>
<evidence type="ECO:0000313" key="20">
    <source>
        <dbReference type="EMBL" id="KAA6346088.1"/>
    </source>
</evidence>
<evidence type="ECO:0000256" key="14">
    <source>
        <dbReference type="ARBA" id="ARBA00022917"/>
    </source>
</evidence>
<comment type="function">
    <text evidence="1">Is required not only for elongation of protein synthesis but also for the initiation of all mRNA translation through initiator tRNA(fMet) aminoacylation.</text>
</comment>
<dbReference type="Gene3D" id="1.10.730.10">
    <property type="entry name" value="Isoleucyl-tRNA Synthetase, Domain 1"/>
    <property type="match status" value="1"/>
</dbReference>
<name>A0A5J4SJK1_9ZZZZ</name>
<dbReference type="InterPro" id="IPR012340">
    <property type="entry name" value="NA-bd_OB-fold"/>
</dbReference>
<dbReference type="GO" id="GO:0000049">
    <property type="term" value="F:tRNA binding"/>
    <property type="evidence" value="ECO:0007669"/>
    <property type="project" value="UniProtKB-KW"/>
</dbReference>
<evidence type="ECO:0000256" key="3">
    <source>
        <dbReference type="ARBA" id="ARBA00011738"/>
    </source>
</evidence>
<dbReference type="InterPro" id="IPR014758">
    <property type="entry name" value="Met-tRNA_synth"/>
</dbReference>
<dbReference type="InterPro" id="IPR009080">
    <property type="entry name" value="tRNAsynth_Ia_anticodon-bd"/>
</dbReference>
<dbReference type="SUPFAM" id="SSF50249">
    <property type="entry name" value="Nucleic acid-binding proteins"/>
    <property type="match status" value="1"/>
</dbReference>
<dbReference type="FunFam" id="1.10.730.10:FF:000030">
    <property type="entry name" value="Methionine--tRNA ligase"/>
    <property type="match status" value="1"/>
</dbReference>
<comment type="catalytic activity">
    <reaction evidence="17">
        <text>tRNA(Met) + L-methionine + ATP = L-methionyl-tRNA(Met) + AMP + diphosphate</text>
        <dbReference type="Rhea" id="RHEA:13481"/>
        <dbReference type="Rhea" id="RHEA-COMP:9667"/>
        <dbReference type="Rhea" id="RHEA-COMP:9698"/>
        <dbReference type="ChEBI" id="CHEBI:30616"/>
        <dbReference type="ChEBI" id="CHEBI:33019"/>
        <dbReference type="ChEBI" id="CHEBI:57844"/>
        <dbReference type="ChEBI" id="CHEBI:78442"/>
        <dbReference type="ChEBI" id="CHEBI:78530"/>
        <dbReference type="ChEBI" id="CHEBI:456215"/>
        <dbReference type="EC" id="6.1.1.10"/>
    </reaction>
</comment>
<dbReference type="Gene3D" id="3.40.50.620">
    <property type="entry name" value="HUPs"/>
    <property type="match status" value="1"/>
</dbReference>
<evidence type="ECO:0000313" key="19">
    <source>
        <dbReference type="EMBL" id="KAA6346068.1"/>
    </source>
</evidence>
<dbReference type="HAMAP" id="MF_00098">
    <property type="entry name" value="Met_tRNA_synth_type1"/>
    <property type="match status" value="1"/>
</dbReference>
<comment type="subunit">
    <text evidence="3">Homodimer.</text>
</comment>
<evidence type="ECO:0000256" key="9">
    <source>
        <dbReference type="ARBA" id="ARBA00022723"/>
    </source>
</evidence>
<dbReference type="GO" id="GO:0046872">
    <property type="term" value="F:metal ion binding"/>
    <property type="evidence" value="ECO:0007669"/>
    <property type="project" value="UniProtKB-KW"/>
</dbReference>
<keyword evidence="6" id="KW-0963">Cytoplasm</keyword>
<sequence>MEKIFKRTTVTSALPYANGPVHIGHLAGVYIPADIYVRYLRLKKEEVLFIGGSDEHGVPITLRAKKEGVTPQDIVDRYHTLIKDSFQEFGISFDIYSRTTSQIHHDLAAQFFRLLYDKGKFIEKVSEQYYDEETHQFLADRYITGECPHCHAEGAYGDQCEKCGTSLSPTDLINPKSSISGSKPVMKETKHWYLPLDNYEDWLREWILEEHKEWRPNVYGQCKSWLDMGLQPRAVSRDLDWGIPVPVEGAKGKVLYVWFDAPIGYISNTKELFPDSWEKWWKDPETRLLHFIGKDNIVFHCIVFPAMLKAEGSYILPDNVPANEFLNLEGDKISTSRNWAVWLHEYLKEFSGKQDVLRYVLTANAPETKDNDFTWKDFQARNNNELVAIYGNFVNRAMMLTWKHFDGKVPAVSNLTDYDKDTLKEFMGVKMEMEKLVDTFRFRDAQKEAMNLARIGNKYLADTEPWKLAKTDMDRVKTVLNISMQLTGNLAIAFEPFLPFSSEKLRRMLNMKNFDWANLGQTNLLLPEHQLNKPELLFEKIEDDVIEIQIRKLLDTKKVNEATSYKAMPIRKNMEFDDFLKLDIRVGTVLECKKVPKAEKLLQFKIDDGLETRTIVSGIAKYYHPEELTGKQVCFVANLAPRTLKGIVSEGMILSAEDFDGRSTVVMPEKEVKAGSEVK</sequence>
<keyword evidence="12" id="KW-0067">ATP-binding</keyword>
<keyword evidence="15" id="KW-0030">Aminoacyl-tRNA synthetase</keyword>
<dbReference type="EMBL" id="SNRY01000144">
    <property type="protein sequence ID" value="KAA6346068.1"/>
    <property type="molecule type" value="Genomic_DNA"/>
</dbReference>
<evidence type="ECO:0000256" key="1">
    <source>
        <dbReference type="ARBA" id="ARBA00003314"/>
    </source>
</evidence>
<dbReference type="FunFam" id="2.20.28.20:FF:000001">
    <property type="entry name" value="Methionine--tRNA ligase"/>
    <property type="match status" value="1"/>
</dbReference>
<dbReference type="Pfam" id="PF19303">
    <property type="entry name" value="Anticodon_3"/>
    <property type="match status" value="1"/>
</dbReference>
<keyword evidence="11" id="KW-0862">Zinc</keyword>
<dbReference type="SUPFAM" id="SSF57770">
    <property type="entry name" value="Methionyl-tRNA synthetase (MetRS), Zn-domain"/>
    <property type="match status" value="1"/>
</dbReference>
<dbReference type="InterPro" id="IPR004495">
    <property type="entry name" value="Met-tRNA-synth_bsu_C"/>
</dbReference>
<dbReference type="CDD" id="cd07957">
    <property type="entry name" value="Anticodon_Ia_Met"/>
    <property type="match status" value="1"/>
</dbReference>
<dbReference type="NCBIfam" id="TIGR00399">
    <property type="entry name" value="metG_C_term"/>
    <property type="match status" value="1"/>
</dbReference>
<dbReference type="SUPFAM" id="SSF52374">
    <property type="entry name" value="Nucleotidylyl transferase"/>
    <property type="match status" value="1"/>
</dbReference>
<dbReference type="InterPro" id="IPR001412">
    <property type="entry name" value="aa-tRNA-synth_I_CS"/>
</dbReference>
<dbReference type="NCBIfam" id="TIGR00398">
    <property type="entry name" value="metG"/>
    <property type="match status" value="1"/>
</dbReference>
<dbReference type="InterPro" id="IPR002547">
    <property type="entry name" value="tRNA-bd_dom"/>
</dbReference>
<dbReference type="InterPro" id="IPR014729">
    <property type="entry name" value="Rossmann-like_a/b/a_fold"/>
</dbReference>
<dbReference type="Pfam" id="PF09334">
    <property type="entry name" value="tRNA-synt_1g"/>
    <property type="match status" value="1"/>
</dbReference>
<evidence type="ECO:0000256" key="12">
    <source>
        <dbReference type="ARBA" id="ARBA00022840"/>
    </source>
</evidence>
<evidence type="ECO:0000259" key="18">
    <source>
        <dbReference type="PROSITE" id="PS50886"/>
    </source>
</evidence>
<dbReference type="Gene3D" id="2.20.28.20">
    <property type="entry name" value="Methionyl-tRNA synthetase, Zn-domain"/>
    <property type="match status" value="1"/>
</dbReference>
<comment type="subcellular location">
    <subcellularLocation>
        <location evidence="2">Cytoplasm</location>
    </subcellularLocation>
</comment>
<evidence type="ECO:0000256" key="13">
    <source>
        <dbReference type="ARBA" id="ARBA00022884"/>
    </source>
</evidence>
<dbReference type="EC" id="6.1.1.10" evidence="4"/>
<evidence type="ECO:0000256" key="5">
    <source>
        <dbReference type="ARBA" id="ARBA00018753"/>
    </source>
</evidence>
<keyword evidence="10" id="KW-0547">Nucleotide-binding</keyword>
<dbReference type="AlphaFoldDB" id="A0A5J4SJK1"/>
<dbReference type="PROSITE" id="PS50886">
    <property type="entry name" value="TRBD"/>
    <property type="match status" value="1"/>
</dbReference>
<dbReference type="GO" id="GO:0005524">
    <property type="term" value="F:ATP binding"/>
    <property type="evidence" value="ECO:0007669"/>
    <property type="project" value="UniProtKB-KW"/>
</dbReference>
<dbReference type="EMBL" id="SNRY01000144">
    <property type="protein sequence ID" value="KAA6346088.1"/>
    <property type="molecule type" value="Genomic_DNA"/>
</dbReference>
<keyword evidence="9" id="KW-0479">Metal-binding</keyword>
<evidence type="ECO:0000256" key="7">
    <source>
        <dbReference type="ARBA" id="ARBA00022555"/>
    </source>
</evidence>
<dbReference type="GO" id="GO:0006431">
    <property type="term" value="P:methionyl-tRNA aminoacylation"/>
    <property type="evidence" value="ECO:0007669"/>
    <property type="project" value="InterPro"/>
</dbReference>
<dbReference type="InterPro" id="IPR015413">
    <property type="entry name" value="Methionyl/Leucyl_tRNA_Synth"/>
</dbReference>
<dbReference type="Gene3D" id="2.40.50.140">
    <property type="entry name" value="Nucleic acid-binding proteins"/>
    <property type="match status" value="1"/>
</dbReference>
<dbReference type="PROSITE" id="PS00178">
    <property type="entry name" value="AA_TRNA_LIGASE_I"/>
    <property type="match status" value="1"/>
</dbReference>
<evidence type="ECO:0000256" key="15">
    <source>
        <dbReference type="ARBA" id="ARBA00023146"/>
    </source>
</evidence>
<comment type="caution">
    <text evidence="19">The sequence shown here is derived from an EMBL/GenBank/DDBJ whole genome shotgun (WGS) entry which is preliminary data.</text>
</comment>
<dbReference type="CDD" id="cd02800">
    <property type="entry name" value="tRNA_bind_EcMetRS_like"/>
    <property type="match status" value="1"/>
</dbReference>
<dbReference type="PRINTS" id="PR01041">
    <property type="entry name" value="TRNASYNTHMET"/>
</dbReference>
<evidence type="ECO:0000256" key="10">
    <source>
        <dbReference type="ARBA" id="ARBA00022741"/>
    </source>
</evidence>
<dbReference type="SUPFAM" id="SSF47323">
    <property type="entry name" value="Anticodon-binding domain of a subclass of class I aminoacyl-tRNA synthetases"/>
    <property type="match status" value="1"/>
</dbReference>
<dbReference type="NCBIfam" id="NF001100">
    <property type="entry name" value="PRK00133.1"/>
    <property type="match status" value="1"/>
</dbReference>
<evidence type="ECO:0000256" key="16">
    <source>
        <dbReference type="ARBA" id="ARBA00030904"/>
    </source>
</evidence>
<proteinExistence type="inferred from homology"/>
<accession>A0A5J4SJK1</accession>
<dbReference type="InterPro" id="IPR033911">
    <property type="entry name" value="MetRS_core"/>
</dbReference>
<keyword evidence="7" id="KW-0820">tRNA-binding</keyword>
<dbReference type="InterPro" id="IPR041872">
    <property type="entry name" value="Anticodon_Met"/>
</dbReference>
<evidence type="ECO:0000256" key="11">
    <source>
        <dbReference type="ARBA" id="ARBA00022833"/>
    </source>
</evidence>
<dbReference type="GO" id="GO:0005829">
    <property type="term" value="C:cytosol"/>
    <property type="evidence" value="ECO:0007669"/>
    <property type="project" value="TreeGrafter"/>
</dbReference>